<proteinExistence type="predicted"/>
<dbReference type="EMBL" id="DTHB01000012">
    <property type="protein sequence ID" value="HGB13757.1"/>
    <property type="molecule type" value="Genomic_DNA"/>
</dbReference>
<protein>
    <submittedName>
        <fullName evidence="1">Uncharacterized protein</fullName>
    </submittedName>
</protein>
<dbReference type="AlphaFoldDB" id="A0A7C3WRV1"/>
<name>A0A7C3WRV1_9BACT</name>
<gene>
    <name evidence="1" type="ORF">ENV62_00755</name>
</gene>
<sequence length="286" mass="33915">MQPNIVMGERIIDFFKAIFRRPKKWWAKRPAEAELLSLKDTVKENYELWQKWQENLEASRQSLVDILETATMAARQVGVPHPKEVGLLAKAAYEVLSPYTRPLLQKHATIKLVFALLEPNRKDRIPKETLQQLEEYRLLVEQRRQQYQQLHNRLSLIITLLEQLIQQAPWGAALPHQLLLEHPEIFEARLAMKRLHWENQQICLKRLQNTFKNRLKIGESWLFLLKKHITAYAHRLGRRTLNELGSQFSNEENQDLNFLKNLHRRLDAPLLNWNRQAIKRIGLPPF</sequence>
<comment type="caution">
    <text evidence="1">The sequence shown here is derived from an EMBL/GenBank/DDBJ whole genome shotgun (WGS) entry which is preliminary data.</text>
</comment>
<evidence type="ECO:0000313" key="1">
    <source>
        <dbReference type="EMBL" id="HGB13757.1"/>
    </source>
</evidence>
<reference evidence="1" key="1">
    <citation type="journal article" date="2020" name="mSystems">
        <title>Genome- and Community-Level Interaction Insights into Carbon Utilization and Element Cycling Functions of Hydrothermarchaeota in Hydrothermal Sediment.</title>
        <authorList>
            <person name="Zhou Z."/>
            <person name="Liu Y."/>
            <person name="Xu W."/>
            <person name="Pan J."/>
            <person name="Luo Z.H."/>
            <person name="Li M."/>
        </authorList>
    </citation>
    <scope>NUCLEOTIDE SEQUENCE [LARGE SCALE GENOMIC DNA]</scope>
    <source>
        <strain evidence="1">SpSt-776</strain>
    </source>
</reference>
<organism evidence="1">
    <name type="scientific">Desulfobacca acetoxidans</name>
    <dbReference type="NCBI Taxonomy" id="60893"/>
    <lineage>
        <taxon>Bacteria</taxon>
        <taxon>Pseudomonadati</taxon>
        <taxon>Thermodesulfobacteriota</taxon>
        <taxon>Desulfobaccia</taxon>
        <taxon>Desulfobaccales</taxon>
        <taxon>Desulfobaccaceae</taxon>
        <taxon>Desulfobacca</taxon>
    </lineage>
</organism>
<accession>A0A7C3WRV1</accession>